<evidence type="ECO:0000313" key="12">
    <source>
        <dbReference type="Proteomes" id="UP000816034"/>
    </source>
</evidence>
<dbReference type="PANTHER" id="PTHR11774:SF6">
    <property type="entry name" value="PROTEIN FARNESYLTRANSFERASE SUBUNIT BETA"/>
    <property type="match status" value="1"/>
</dbReference>
<proteinExistence type="inferred from homology"/>
<organism evidence="11 12">
    <name type="scientific">Naegleria lovaniensis</name>
    <name type="common">Amoeba</name>
    <dbReference type="NCBI Taxonomy" id="51637"/>
    <lineage>
        <taxon>Eukaryota</taxon>
        <taxon>Discoba</taxon>
        <taxon>Heterolobosea</taxon>
        <taxon>Tetramitia</taxon>
        <taxon>Eutetramitia</taxon>
        <taxon>Vahlkampfiidae</taxon>
        <taxon>Naegleria</taxon>
    </lineage>
</organism>
<evidence type="ECO:0000256" key="6">
    <source>
        <dbReference type="ARBA" id="ARBA00022723"/>
    </source>
</evidence>
<gene>
    <name evidence="11" type="ORF">C9374_001528</name>
</gene>
<dbReference type="InterPro" id="IPR008930">
    <property type="entry name" value="Terpenoid_cyclase/PrenylTrfase"/>
</dbReference>
<dbReference type="InterPro" id="IPR045089">
    <property type="entry name" value="PGGT1B-like"/>
</dbReference>
<keyword evidence="12" id="KW-1185">Reference proteome</keyword>
<sequence>MSENKTLYEFHSVRPLQKDDQLDTETSRDQASTERTMHKFYNPYIQNQQLFFDSLLLFVDEHSKFCKKGLRTLPSAYDSLDASRPWFCFWCCNALSMIPNLGEDNVLYPSQLDLVKKQDTTLVSDFSEFLAGKCQDLEHGGFGGGPKQLSHVAPTFSGTIALCALKATDGLNRIDREKMYSFLYSLKDPVSKGFRMHVDGEVDTRGCFCALIVATVLNILDDKLMEGVDEYLINCQTYEGGICAFPGSEAHGGYTYCGLASMMLMKKAHLLDLDALFHWLCRRQMSYEGGFQGRTNKLVDACYSFWVGACFPLIEAAFISLKDPKDRTEHDQCVLDYLQWIPPELDQETRLKYTPKSFSLQNFDIKEHKTCCSHHSGTLEDASCQIEELDEKTPYIELDDTEWLFNQTALQEYLLLCCQQETGGLRDKPIKHPDFYHTCYALFGLTIAQHNPSGSLSVLGDCKNLLRSINPLFQMCNDSVSFVLQHFGGRTKI</sequence>
<dbReference type="EMBL" id="PYSW02000013">
    <property type="protein sequence ID" value="KAG2387196.1"/>
    <property type="molecule type" value="Genomic_DNA"/>
</dbReference>
<dbReference type="EC" id="2.5.1.58" evidence="2 9"/>
<dbReference type="GeneID" id="68093984"/>
<comment type="cofactor">
    <cofactor evidence="9">
        <name>Zn(2+)</name>
        <dbReference type="ChEBI" id="CHEBI:29105"/>
    </cofactor>
    <text evidence="9">Binds 1 zinc ion per subunit.</text>
</comment>
<dbReference type="InterPro" id="IPR026872">
    <property type="entry name" value="FTB"/>
</dbReference>
<dbReference type="CDD" id="cd02893">
    <property type="entry name" value="FTase"/>
    <property type="match status" value="1"/>
</dbReference>
<name>A0AA88GRR3_NAELO</name>
<comment type="function">
    <text evidence="9">Catalyzes the transfer of a farnesyl moiety from farnesyl diphosphate to a cysteine at the fourth position from the C-terminus of several proteins. The beta subunit is responsible for peptide-binding.</text>
</comment>
<evidence type="ECO:0000256" key="1">
    <source>
        <dbReference type="ARBA" id="ARBA00010497"/>
    </source>
</evidence>
<dbReference type="AlphaFoldDB" id="A0AA88GRR3"/>
<evidence type="ECO:0000256" key="9">
    <source>
        <dbReference type="RuleBase" id="RU365056"/>
    </source>
</evidence>
<keyword evidence="7" id="KW-0677">Repeat</keyword>
<evidence type="ECO:0000256" key="5">
    <source>
        <dbReference type="ARBA" id="ARBA00022679"/>
    </source>
</evidence>
<dbReference type="Gene3D" id="1.50.10.20">
    <property type="match status" value="1"/>
</dbReference>
<dbReference type="InterPro" id="IPR001330">
    <property type="entry name" value="Prenyltrans"/>
</dbReference>
<dbReference type="RefSeq" id="XP_044551188.1">
    <property type="nucleotide sequence ID" value="XM_044690845.1"/>
</dbReference>
<keyword evidence="6 9" id="KW-0479">Metal-binding</keyword>
<dbReference type="Proteomes" id="UP000816034">
    <property type="component" value="Unassembled WGS sequence"/>
</dbReference>
<dbReference type="GO" id="GO:0097354">
    <property type="term" value="P:prenylation"/>
    <property type="evidence" value="ECO:0007669"/>
    <property type="project" value="UniProtKB-UniRule"/>
</dbReference>
<keyword evidence="4 9" id="KW-0637">Prenyltransferase</keyword>
<dbReference type="GO" id="GO:0004660">
    <property type="term" value="F:protein farnesyltransferase activity"/>
    <property type="evidence" value="ECO:0007669"/>
    <property type="project" value="UniProtKB-UniRule"/>
</dbReference>
<comment type="similarity">
    <text evidence="1 9">Belongs to the protein prenyltransferase subunit beta family.</text>
</comment>
<comment type="caution">
    <text evidence="11">The sequence shown here is derived from an EMBL/GenBank/DDBJ whole genome shotgun (WGS) entry which is preliminary data.</text>
</comment>
<evidence type="ECO:0000256" key="3">
    <source>
        <dbReference type="ARBA" id="ARBA00015798"/>
    </source>
</evidence>
<evidence type="ECO:0000256" key="7">
    <source>
        <dbReference type="ARBA" id="ARBA00022737"/>
    </source>
</evidence>
<evidence type="ECO:0000313" key="11">
    <source>
        <dbReference type="EMBL" id="KAG2387196.1"/>
    </source>
</evidence>
<evidence type="ECO:0000256" key="2">
    <source>
        <dbReference type="ARBA" id="ARBA00012702"/>
    </source>
</evidence>
<comment type="subunit">
    <text evidence="9">Heterodimer of an alpha and a beta subunit.</text>
</comment>
<accession>A0AA88GRR3</accession>
<dbReference type="SUPFAM" id="SSF48239">
    <property type="entry name" value="Terpenoid cyclases/Protein prenyltransferases"/>
    <property type="match status" value="1"/>
</dbReference>
<evidence type="ECO:0000256" key="8">
    <source>
        <dbReference type="ARBA" id="ARBA00022833"/>
    </source>
</evidence>
<comment type="catalytic activity">
    <reaction evidence="9">
        <text>L-cysteinyl-[protein] + (2E,6E)-farnesyl diphosphate = S-(2E,6E)-farnesyl-L-cysteinyl-[protein] + diphosphate</text>
        <dbReference type="Rhea" id="RHEA:13345"/>
        <dbReference type="Rhea" id="RHEA-COMP:10131"/>
        <dbReference type="Rhea" id="RHEA-COMP:11535"/>
        <dbReference type="ChEBI" id="CHEBI:29950"/>
        <dbReference type="ChEBI" id="CHEBI:33019"/>
        <dbReference type="ChEBI" id="CHEBI:86019"/>
        <dbReference type="ChEBI" id="CHEBI:175763"/>
    </reaction>
</comment>
<reference evidence="11 12" key="1">
    <citation type="journal article" date="2018" name="BMC Genomics">
        <title>The genome of Naegleria lovaniensis, the basis for a comparative approach to unravel pathogenicity factors of the human pathogenic amoeba N. fowleri.</title>
        <authorList>
            <person name="Liechti N."/>
            <person name="Schurch N."/>
            <person name="Bruggmann R."/>
            <person name="Wittwer M."/>
        </authorList>
    </citation>
    <scope>NUCLEOTIDE SEQUENCE [LARGE SCALE GENOMIC DNA]</scope>
    <source>
        <strain evidence="11 12">ATCC 30569</strain>
    </source>
</reference>
<dbReference type="GO" id="GO:0008270">
    <property type="term" value="F:zinc ion binding"/>
    <property type="evidence" value="ECO:0007669"/>
    <property type="project" value="UniProtKB-UniRule"/>
</dbReference>
<feature type="domain" description="Prenyltransferase alpha-alpha toroid" evidence="10">
    <location>
        <begin position="58"/>
        <end position="474"/>
    </location>
</feature>
<evidence type="ECO:0000256" key="4">
    <source>
        <dbReference type="ARBA" id="ARBA00022602"/>
    </source>
</evidence>
<keyword evidence="8 9" id="KW-0862">Zinc</keyword>
<protein>
    <recommendedName>
        <fullName evidence="3 9">Protein farnesyltransferase subunit beta</fullName>
        <shortName evidence="9">FTase-beta</shortName>
        <ecNumber evidence="2 9">2.5.1.58</ecNumber>
    </recommendedName>
</protein>
<dbReference type="GO" id="GO:0005965">
    <property type="term" value="C:protein farnesyltransferase complex"/>
    <property type="evidence" value="ECO:0007669"/>
    <property type="project" value="UniProtKB-UniRule"/>
</dbReference>
<evidence type="ECO:0000259" key="10">
    <source>
        <dbReference type="Pfam" id="PF00432"/>
    </source>
</evidence>
<dbReference type="Pfam" id="PF00432">
    <property type="entry name" value="Prenyltrans"/>
    <property type="match status" value="1"/>
</dbReference>
<keyword evidence="5 9" id="KW-0808">Transferase</keyword>
<dbReference type="PANTHER" id="PTHR11774">
    <property type="entry name" value="GERANYLGERANYL TRANSFERASE TYPE BETA SUBUNIT"/>
    <property type="match status" value="1"/>
</dbReference>